<comment type="caution">
    <text evidence="1">The sequence shown here is derived from an EMBL/GenBank/DDBJ whole genome shotgun (WGS) entry which is preliminary data.</text>
</comment>
<dbReference type="OrthoDB" id="1495006at2"/>
<reference evidence="1" key="1">
    <citation type="submission" date="2016-01" db="EMBL/GenBank/DDBJ databases">
        <title>Genome sequencing of Roseivirga ehrenbergii KMM 6017.</title>
        <authorList>
            <person name="Selvaratnam C."/>
            <person name="Thevarajoo S."/>
            <person name="Goh K.M."/>
            <person name="Ee R."/>
            <person name="Chan K.-G."/>
            <person name="Chong C.S."/>
        </authorList>
    </citation>
    <scope>NUCLEOTIDE SEQUENCE [LARGE SCALE GENOMIC DNA]</scope>
    <source>
        <strain evidence="1">KMM 6017</strain>
    </source>
</reference>
<sequence>MKPLNVIYKYGHFYDTKTNQRVLIKDGEELVLVVRSDAALLQNDPLNEIHKPRTAKEIEQDIERLDHFQWHKKILSKGDKLYFTINSQILTSDDQEKIKVTFETELLEDLYYYKTTSVSLASCNCIVNRIVAGNLLFFESINAGSLNEAHNRTFVHYFSKYGQGTSQANSKFKLPNGEKLVTLMTRK</sequence>
<dbReference type="RefSeq" id="WP_062588220.1">
    <property type="nucleotide sequence ID" value="NZ_LQZQ01000002.1"/>
</dbReference>
<keyword evidence="2" id="KW-1185">Reference proteome</keyword>
<dbReference type="Proteomes" id="UP000075583">
    <property type="component" value="Unassembled WGS sequence"/>
</dbReference>
<dbReference type="AlphaFoldDB" id="A0A150XRK0"/>
<dbReference type="EMBL" id="LQZQ01000002">
    <property type="protein sequence ID" value="KYG81370.1"/>
    <property type="molecule type" value="Genomic_DNA"/>
</dbReference>
<evidence type="ECO:0000313" key="2">
    <source>
        <dbReference type="Proteomes" id="UP000075583"/>
    </source>
</evidence>
<name>A0A150XRK0_ROSEK</name>
<dbReference type="STRING" id="279360.MB14_12285"/>
<gene>
    <name evidence="1" type="ORF">MB14_12285</name>
</gene>
<organism evidence="1 2">
    <name type="scientific">Roseivirga ehrenbergii (strain DSM 102268 / JCM 13514 / KCTC 12282 / NCIMB 14502 / KMM 6017)</name>
    <dbReference type="NCBI Taxonomy" id="279360"/>
    <lineage>
        <taxon>Bacteria</taxon>
        <taxon>Pseudomonadati</taxon>
        <taxon>Bacteroidota</taxon>
        <taxon>Cytophagia</taxon>
        <taxon>Cytophagales</taxon>
        <taxon>Roseivirgaceae</taxon>
        <taxon>Roseivirga</taxon>
    </lineage>
</organism>
<accession>A0A150XRK0</accession>
<proteinExistence type="predicted"/>
<evidence type="ECO:0000313" key="1">
    <source>
        <dbReference type="EMBL" id="KYG81370.1"/>
    </source>
</evidence>
<protein>
    <submittedName>
        <fullName evidence="1">Uncharacterized protein</fullName>
    </submittedName>
</protein>